<evidence type="ECO:0000313" key="3">
    <source>
        <dbReference type="Proteomes" id="UP001174909"/>
    </source>
</evidence>
<dbReference type="Proteomes" id="UP001174909">
    <property type="component" value="Unassembled WGS sequence"/>
</dbReference>
<dbReference type="EMBL" id="CASHTH010002806">
    <property type="protein sequence ID" value="CAI8035495.1"/>
    <property type="molecule type" value="Genomic_DNA"/>
</dbReference>
<proteinExistence type="predicted"/>
<feature type="region of interest" description="Disordered" evidence="1">
    <location>
        <begin position="47"/>
        <end position="96"/>
    </location>
</feature>
<evidence type="ECO:0000313" key="2">
    <source>
        <dbReference type="EMBL" id="CAI8035495.1"/>
    </source>
</evidence>
<gene>
    <name evidence="2" type="ORF">GBAR_LOCUS19912</name>
</gene>
<comment type="caution">
    <text evidence="2">The sequence shown here is derived from an EMBL/GenBank/DDBJ whole genome shotgun (WGS) entry which is preliminary data.</text>
</comment>
<name>A0AA35SSS6_GEOBA</name>
<protein>
    <submittedName>
        <fullName evidence="2">Uncharacterized protein</fullName>
    </submittedName>
</protein>
<evidence type="ECO:0000256" key="1">
    <source>
        <dbReference type="SAM" id="MobiDB-lite"/>
    </source>
</evidence>
<organism evidence="2 3">
    <name type="scientific">Geodia barretti</name>
    <name type="common">Barrett's horny sponge</name>
    <dbReference type="NCBI Taxonomy" id="519541"/>
    <lineage>
        <taxon>Eukaryota</taxon>
        <taxon>Metazoa</taxon>
        <taxon>Porifera</taxon>
        <taxon>Demospongiae</taxon>
        <taxon>Heteroscleromorpha</taxon>
        <taxon>Tetractinellida</taxon>
        <taxon>Astrophorina</taxon>
        <taxon>Geodiidae</taxon>
        <taxon>Geodia</taxon>
    </lineage>
</organism>
<sequence>MVYYYGCVLFSVSTFSATKRKARMFFRTLSPVAVCFCPEGFDTSTNKAYTASSATSPPPNMKEEQTLVGRKPPVKPRPRYSMNDNTAYGTTPEEWSIPQQYSTPHYITATEMGLPPKMVLGDYEDKTNDNIYIVDGKIYEMPSEV</sequence>
<keyword evidence="3" id="KW-1185">Reference proteome</keyword>
<reference evidence="2" key="1">
    <citation type="submission" date="2023-03" db="EMBL/GenBank/DDBJ databases">
        <authorList>
            <person name="Steffen K."/>
            <person name="Cardenas P."/>
        </authorList>
    </citation>
    <scope>NUCLEOTIDE SEQUENCE</scope>
</reference>
<dbReference type="AlphaFoldDB" id="A0AA35SSS6"/>
<accession>A0AA35SSS6</accession>